<name>A0A174CWD9_PHOVU</name>
<dbReference type="Proteomes" id="UP000462885">
    <property type="component" value="Unassembled WGS sequence"/>
</dbReference>
<reference evidence="2 10" key="4">
    <citation type="submission" date="2019-10" db="EMBL/GenBank/DDBJ databases">
        <title>Genome Sequence and Assembly of iSURF_14.</title>
        <authorList>
            <person name="Wucher B.R."/>
            <person name="Ruoff K.L."/>
            <person name="Price C.E."/>
            <person name="Valls R.R."/>
            <person name="O'Toole G.A."/>
        </authorList>
    </citation>
    <scope>NUCLEOTIDE SEQUENCE [LARGE SCALE GENOMIC DNA]</scope>
    <source>
        <strain evidence="2 10">ANK132K_3B</strain>
    </source>
</reference>
<dbReference type="AlphaFoldDB" id="A0A174CWD9"/>
<dbReference type="EMBL" id="JAKKWZ010000063">
    <property type="protein sequence ID" value="MCG0342343.1"/>
    <property type="molecule type" value="Genomic_DNA"/>
</dbReference>
<reference evidence="3" key="6">
    <citation type="submission" date="2022-01" db="EMBL/GenBank/DDBJ databases">
        <authorList>
            <person name="Mingchao X."/>
        </authorList>
    </citation>
    <scope>NUCLEOTIDE SEQUENCE</scope>
    <source>
        <strain evidence="3">Bv4372</strain>
    </source>
</reference>
<reference evidence="6 8" key="2">
    <citation type="journal article" date="2019" name="Nat. Commun.">
        <title>Gram positive-like bacteriocins with broad spectrum anti-Bacteroidales activity encoded on mobile elements of the human gut microbiota.</title>
        <authorList>
            <person name="Bechon N."/>
            <person name="Coyne M.J.Jr."/>
            <person name="Laclare-Mceneany V."/>
            <person name="Chatzidaki-Livanis M."/>
            <person name="Ghigo J.-M."/>
            <person name="Comstock L.E."/>
        </authorList>
    </citation>
    <scope>NUCLEOTIDE SEQUENCE [LARGE SCALE GENOMIC DNA]</scope>
    <source>
        <strain evidence="6 8">CL01T12C17</strain>
    </source>
</reference>
<proteinExistence type="predicted"/>
<evidence type="ECO:0000313" key="5">
    <source>
        <dbReference type="EMBL" id="NMW37443.1"/>
    </source>
</evidence>
<evidence type="ECO:0000313" key="4">
    <source>
        <dbReference type="EMBL" id="MSS50357.1"/>
    </source>
</evidence>
<reference evidence="1 7" key="1">
    <citation type="submission" date="2015-09" db="EMBL/GenBank/DDBJ databases">
        <authorList>
            <consortium name="Pathogen Informatics"/>
        </authorList>
    </citation>
    <scope>NUCLEOTIDE SEQUENCE [LARGE SCALE GENOMIC DNA]</scope>
    <source>
        <strain evidence="1 7">2789STDY5834842</strain>
    </source>
</reference>
<protein>
    <recommendedName>
        <fullName evidence="12">DUF2946 domain-containing protein</fullName>
    </recommendedName>
</protein>
<evidence type="ECO:0000313" key="3">
    <source>
        <dbReference type="EMBL" id="MCG0342343.1"/>
    </source>
</evidence>
<dbReference type="EMBL" id="VULU01000049">
    <property type="protein sequence ID" value="MSS50357.1"/>
    <property type="molecule type" value="Genomic_DNA"/>
</dbReference>
<accession>A0A174CWD9</accession>
<dbReference type="Proteomes" id="UP000408523">
    <property type="component" value="Unassembled WGS sequence"/>
</dbReference>
<dbReference type="EMBL" id="RWHZ01000020">
    <property type="protein sequence ID" value="TSE48894.1"/>
    <property type="molecule type" value="Genomic_DNA"/>
</dbReference>
<evidence type="ECO:0000313" key="6">
    <source>
        <dbReference type="EMBL" id="TSE48894.1"/>
    </source>
</evidence>
<dbReference type="Proteomes" id="UP001201179">
    <property type="component" value="Unassembled WGS sequence"/>
</dbReference>
<evidence type="ECO:0000313" key="10">
    <source>
        <dbReference type="Proteomes" id="UP000462885"/>
    </source>
</evidence>
<evidence type="ECO:0000313" key="8">
    <source>
        <dbReference type="Proteomes" id="UP000408523"/>
    </source>
</evidence>
<dbReference type="OMA" id="QRAVIAC"/>
<gene>
    <name evidence="6" type="ORF">EH214_01827</name>
    <name evidence="1" type="ORF">ERS852457_01476</name>
    <name evidence="2" type="ORF">F9Z94_11200</name>
    <name evidence="4" type="ORF">FYJ30_19210</name>
    <name evidence="5" type="ORF">HKQ54_15150</name>
    <name evidence="3" type="ORF">L4X52_20545</name>
</gene>
<dbReference type="Proteomes" id="UP000095333">
    <property type="component" value="Unassembled WGS sequence"/>
</dbReference>
<organism evidence="1 7">
    <name type="scientific">Phocaeicola vulgatus</name>
    <name type="common">Bacteroides vulgatus</name>
    <dbReference type="NCBI Taxonomy" id="821"/>
    <lineage>
        <taxon>Bacteria</taxon>
        <taxon>Pseudomonadati</taxon>
        <taxon>Bacteroidota</taxon>
        <taxon>Bacteroidia</taxon>
        <taxon>Bacteroidales</taxon>
        <taxon>Bacteroidaceae</taxon>
        <taxon>Phocaeicola</taxon>
    </lineage>
</organism>
<evidence type="ECO:0000313" key="1">
    <source>
        <dbReference type="EMBL" id="CUO17702.1"/>
    </source>
</evidence>
<dbReference type="RefSeq" id="WP_008640858.1">
    <property type="nucleotide sequence ID" value="NZ_CAXSKM010000026.1"/>
</dbReference>
<dbReference type="EMBL" id="CYZI01000006">
    <property type="protein sequence ID" value="CUO17702.1"/>
    <property type="molecule type" value="Genomic_DNA"/>
</dbReference>
<reference evidence="4 9" key="3">
    <citation type="submission" date="2019-09" db="EMBL/GenBank/DDBJ databases">
        <title>In-depth cultivation of the pig gut microbiome towards novel bacterial diversity and tailored functional studies.</title>
        <authorList>
            <person name="Wylensek D."/>
            <person name="Hitch T.C.A."/>
            <person name="Clavel T."/>
        </authorList>
    </citation>
    <scope>NUCLEOTIDE SEQUENCE [LARGE SCALE GENOMIC DNA]</scope>
    <source>
        <strain evidence="4 9">WCA-389-WT-3C</strain>
    </source>
</reference>
<reference evidence="5 11" key="5">
    <citation type="submission" date="2020-04" db="EMBL/GenBank/DDBJ databases">
        <title>A novel gut-associated lysogenic phage, Bacteroides phage BV01, alters the host transcriptome and bile acid metabolism in Bacteroides vulgatus.</title>
        <authorList>
            <person name="Campbell D.E."/>
            <person name="Ly L."/>
            <person name="Ridlon J.M."/>
            <person name="Hsiao A."/>
            <person name="Degnan P.H."/>
        </authorList>
    </citation>
    <scope>NUCLEOTIDE SEQUENCE [LARGE SCALE GENOMIC DNA]</scope>
    <source>
        <strain evidence="5 11">VPI-4506</strain>
    </source>
</reference>
<evidence type="ECO:0008006" key="12">
    <source>
        <dbReference type="Google" id="ProtNLM"/>
    </source>
</evidence>
<evidence type="ECO:0000313" key="2">
    <source>
        <dbReference type="EMBL" id="KAB5437021.1"/>
    </source>
</evidence>
<dbReference type="Proteomes" id="UP000460950">
    <property type="component" value="Unassembled WGS sequence"/>
</dbReference>
<evidence type="ECO:0000313" key="7">
    <source>
        <dbReference type="Proteomes" id="UP000095333"/>
    </source>
</evidence>
<dbReference type="EMBL" id="WCIF01000012">
    <property type="protein sequence ID" value="KAB5437021.1"/>
    <property type="molecule type" value="Genomic_DNA"/>
</dbReference>
<evidence type="ECO:0000313" key="9">
    <source>
        <dbReference type="Proteomes" id="UP000460950"/>
    </source>
</evidence>
<sequence length="110" mass="12583">MDRTKKRQRQRAVIACMLLLTLMPFFLVKAFHVHGEHSCVSHNEQGHSRHDSPENCTICLFTLSPFVEAGIFIYDYIPTGRPVRYLISGETDVIVILFPHFLRAPPVCLS</sequence>
<dbReference type="GeneID" id="93510675"/>
<dbReference type="Proteomes" id="UP000555193">
    <property type="component" value="Unassembled WGS sequence"/>
</dbReference>
<dbReference type="EMBL" id="JABDSH010000086">
    <property type="protein sequence ID" value="NMW37443.1"/>
    <property type="molecule type" value="Genomic_DNA"/>
</dbReference>
<evidence type="ECO:0000313" key="11">
    <source>
        <dbReference type="Proteomes" id="UP000555193"/>
    </source>
</evidence>